<reference evidence="2" key="1">
    <citation type="submission" date="2018-05" db="EMBL/GenBank/DDBJ databases">
        <authorList>
            <person name="Li Y."/>
        </authorList>
    </citation>
    <scope>NUCLEOTIDE SEQUENCE [LARGE SCALE GENOMIC DNA]</scope>
    <source>
        <strain evidence="2">sk1b4</strain>
    </source>
</reference>
<evidence type="ECO:0000313" key="1">
    <source>
        <dbReference type="EMBL" id="PWF25845.1"/>
    </source>
</evidence>
<evidence type="ECO:0000313" key="2">
    <source>
        <dbReference type="Proteomes" id="UP000245283"/>
    </source>
</evidence>
<comment type="caution">
    <text evidence="1">The sequence shown here is derived from an EMBL/GenBank/DDBJ whole genome shotgun (WGS) entry which is preliminary data.</text>
</comment>
<proteinExistence type="predicted"/>
<evidence type="ECO:0008006" key="3">
    <source>
        <dbReference type="Google" id="ProtNLM"/>
    </source>
</evidence>
<organism evidence="1 2">
    <name type="scientific">Ancrocorticia populi</name>
    <dbReference type="NCBI Taxonomy" id="2175228"/>
    <lineage>
        <taxon>Bacteria</taxon>
        <taxon>Bacillati</taxon>
        <taxon>Actinomycetota</taxon>
        <taxon>Actinomycetes</taxon>
        <taxon>Actinomycetales</taxon>
        <taxon>Actinomycetaceae</taxon>
        <taxon>Ancrocorticia</taxon>
    </lineage>
</organism>
<sequence>MAFLDIVQRLLKNSPTSDSRAQRAEELRQRLSENPNDVMAFEELAQIVRDAEENKEAADPLTADVTGTIDVTADLAMWALAEEIGASPDAWYPLVELARLSVDSDRESALRRLTVASDRETSGRALAAGIRVLREAGLPSAALGLGLGRWRPEDQEFEAGEQIVRAALEAGRVGEARTFLAQLPEEGHAEQIRALRSAIDIAEEL</sequence>
<name>A0A2V1K8V2_9ACTO</name>
<dbReference type="EMBL" id="QETB01000005">
    <property type="protein sequence ID" value="PWF25845.1"/>
    <property type="molecule type" value="Genomic_DNA"/>
</dbReference>
<dbReference type="OrthoDB" id="3266723at2"/>
<protein>
    <recommendedName>
        <fullName evidence="3">HEAT repeat domain-containing protein</fullName>
    </recommendedName>
</protein>
<dbReference type="AlphaFoldDB" id="A0A2V1K8V2"/>
<dbReference type="RefSeq" id="WP_109094334.1">
    <property type="nucleotide sequence ID" value="NZ_CAMELQ010000049.1"/>
</dbReference>
<gene>
    <name evidence="1" type="ORF">DD236_10470</name>
</gene>
<keyword evidence="2" id="KW-1185">Reference proteome</keyword>
<accession>A0A2V1K8V2</accession>
<dbReference type="Proteomes" id="UP000245283">
    <property type="component" value="Unassembled WGS sequence"/>
</dbReference>